<evidence type="ECO:0000313" key="2">
    <source>
        <dbReference type="Proteomes" id="UP001153269"/>
    </source>
</evidence>
<accession>A0A9N7U9T6</accession>
<dbReference type="Proteomes" id="UP001153269">
    <property type="component" value="Unassembled WGS sequence"/>
</dbReference>
<keyword evidence="2" id="KW-1185">Reference proteome</keyword>
<evidence type="ECO:0000313" key="1">
    <source>
        <dbReference type="EMBL" id="CAB1426329.1"/>
    </source>
</evidence>
<protein>
    <submittedName>
        <fullName evidence="1">Uncharacterized protein</fullName>
    </submittedName>
</protein>
<gene>
    <name evidence="1" type="ORF">PLEPLA_LOCUS14265</name>
</gene>
<proteinExistence type="predicted"/>
<reference evidence="1" key="1">
    <citation type="submission" date="2020-03" db="EMBL/GenBank/DDBJ databases">
        <authorList>
            <person name="Weist P."/>
        </authorList>
    </citation>
    <scope>NUCLEOTIDE SEQUENCE</scope>
</reference>
<comment type="caution">
    <text evidence="1">The sequence shown here is derived from an EMBL/GenBank/DDBJ whole genome shotgun (WGS) entry which is preliminary data.</text>
</comment>
<name>A0A9N7U9T6_PLEPL</name>
<organism evidence="1 2">
    <name type="scientific">Pleuronectes platessa</name>
    <name type="common">European plaice</name>
    <dbReference type="NCBI Taxonomy" id="8262"/>
    <lineage>
        <taxon>Eukaryota</taxon>
        <taxon>Metazoa</taxon>
        <taxon>Chordata</taxon>
        <taxon>Craniata</taxon>
        <taxon>Vertebrata</taxon>
        <taxon>Euteleostomi</taxon>
        <taxon>Actinopterygii</taxon>
        <taxon>Neopterygii</taxon>
        <taxon>Teleostei</taxon>
        <taxon>Neoteleostei</taxon>
        <taxon>Acanthomorphata</taxon>
        <taxon>Carangaria</taxon>
        <taxon>Pleuronectiformes</taxon>
        <taxon>Pleuronectoidei</taxon>
        <taxon>Pleuronectidae</taxon>
        <taxon>Pleuronectes</taxon>
    </lineage>
</organism>
<dbReference type="EMBL" id="CADEAL010000879">
    <property type="protein sequence ID" value="CAB1426329.1"/>
    <property type="molecule type" value="Genomic_DNA"/>
</dbReference>
<dbReference type="AlphaFoldDB" id="A0A9N7U9T6"/>
<sequence length="176" mass="19481">MNGFQEKVCPPLSPLLRLTVETTKTHWRHKIREAEGHSQEEALLQMIGTWANRAESLRSFCGGSQHRGQKPRAASSGMVRGLRSASSALPSAFHSYCPPPTLTILTGLPAYDDAASMLYSAHHISQEDYKCPVNCLLLSVASVQLLYHKVLIDGALLRLLSFRQVVQSLQRTSLLE</sequence>